<keyword evidence="6" id="KW-1185">Reference proteome</keyword>
<dbReference type="PANTHER" id="PTHR30290">
    <property type="entry name" value="PERIPLASMIC BINDING COMPONENT OF ABC TRANSPORTER"/>
    <property type="match status" value="1"/>
</dbReference>
<gene>
    <name evidence="5" type="ORF">OS242_13600</name>
</gene>
<evidence type="ECO:0000256" key="2">
    <source>
        <dbReference type="ARBA" id="ARBA00022448"/>
    </source>
</evidence>
<name>A0ABT3X894_9BACL</name>
<dbReference type="EMBL" id="JAPMLT010000008">
    <property type="protein sequence ID" value="MCX7570979.1"/>
    <property type="molecule type" value="Genomic_DNA"/>
</dbReference>
<dbReference type="RefSeq" id="WP_267152231.1">
    <property type="nucleotide sequence ID" value="NZ_JAPMLT010000008.1"/>
</dbReference>
<dbReference type="Pfam" id="PF00496">
    <property type="entry name" value="SBP_bac_5"/>
    <property type="match status" value="1"/>
</dbReference>
<proteinExistence type="inferred from homology"/>
<protein>
    <submittedName>
        <fullName evidence="5">ABC transporter substrate-binding protein</fullName>
    </submittedName>
</protein>
<sequence length="511" mass="55499">MNKLLVALVLSAAVTLSGCSSQSEVASVAAGEKKATLLYHFKSGSLDPHNEWAVLRAGVTETLVRLDDRLQVAPWLATKWETKDNRTWVFTIRDGVTFSDGSTLDAAAAKASLERAVKASKTIGKALKIVSMEANGQELTIVTSDPHPSLPSELINPYTSVISVAAEQKMGTEAFNKAPVGTGPFKVTGFTPNSEILLERNESYWDGPAKLEEVVFKFNEDGNVRALALQSKEADIATQLPAETVAAIQKDSDLRVESVPSLRAHFLLFNQQKPLLQDIRVRKAVDLLIHRDSIAKDVMLGHATPANGPFNTRLPFGSTDEVQQQNLDEAKNLLQQSGFQTGADGKLTKDGQPLTLELITYKARPELPLISQLIQSDAAKIGVAVTIKNVENADTYLRENKDWDLATYSNLSAPRGDGGYFLNSALMPGGSVNAAGISNPKLSEVVNRLNATSDIAQRIALTQEAVSVIKLEVLHTYAVYPNLLVGVNQRVTGWKPGPEEYYILTNKLDVK</sequence>
<dbReference type="InterPro" id="IPR000914">
    <property type="entry name" value="SBP_5_dom"/>
</dbReference>
<feature type="domain" description="Solute-binding protein family 5" evidence="4">
    <location>
        <begin position="72"/>
        <end position="425"/>
    </location>
</feature>
<reference evidence="5 6" key="1">
    <citation type="submission" date="2022-11" db="EMBL/GenBank/DDBJ databases">
        <title>Study of microbial diversity in lake waters.</title>
        <authorList>
            <person name="Zhang J."/>
        </authorList>
    </citation>
    <scope>NUCLEOTIDE SEQUENCE [LARGE SCALE GENOMIC DNA]</scope>
    <source>
        <strain evidence="5 6">DT12</strain>
    </source>
</reference>
<evidence type="ECO:0000259" key="4">
    <source>
        <dbReference type="Pfam" id="PF00496"/>
    </source>
</evidence>
<evidence type="ECO:0000256" key="3">
    <source>
        <dbReference type="ARBA" id="ARBA00022729"/>
    </source>
</evidence>
<evidence type="ECO:0000313" key="6">
    <source>
        <dbReference type="Proteomes" id="UP001208017"/>
    </source>
</evidence>
<comment type="caution">
    <text evidence="5">The sequence shown here is derived from an EMBL/GenBank/DDBJ whole genome shotgun (WGS) entry which is preliminary data.</text>
</comment>
<comment type="similarity">
    <text evidence="1">Belongs to the bacterial solute-binding protein 5 family.</text>
</comment>
<dbReference type="Gene3D" id="3.10.105.10">
    <property type="entry name" value="Dipeptide-binding Protein, Domain 3"/>
    <property type="match status" value="1"/>
</dbReference>
<accession>A0ABT3X894</accession>
<dbReference type="PANTHER" id="PTHR30290:SF9">
    <property type="entry name" value="OLIGOPEPTIDE-BINDING PROTEIN APPA"/>
    <property type="match status" value="1"/>
</dbReference>
<dbReference type="InterPro" id="IPR030678">
    <property type="entry name" value="Peptide/Ni-bd"/>
</dbReference>
<keyword evidence="3" id="KW-0732">Signal</keyword>
<evidence type="ECO:0000313" key="5">
    <source>
        <dbReference type="EMBL" id="MCX7570979.1"/>
    </source>
</evidence>
<dbReference type="PROSITE" id="PS51257">
    <property type="entry name" value="PROKAR_LIPOPROTEIN"/>
    <property type="match status" value="1"/>
</dbReference>
<keyword evidence="2" id="KW-0813">Transport</keyword>
<dbReference type="Proteomes" id="UP001208017">
    <property type="component" value="Unassembled WGS sequence"/>
</dbReference>
<dbReference type="SUPFAM" id="SSF53850">
    <property type="entry name" value="Periplasmic binding protein-like II"/>
    <property type="match status" value="1"/>
</dbReference>
<dbReference type="CDD" id="cd08490">
    <property type="entry name" value="PBP2_NikA_DppA_OppA_like_3"/>
    <property type="match status" value="1"/>
</dbReference>
<evidence type="ECO:0000256" key="1">
    <source>
        <dbReference type="ARBA" id="ARBA00005695"/>
    </source>
</evidence>
<dbReference type="Gene3D" id="3.40.190.10">
    <property type="entry name" value="Periplasmic binding protein-like II"/>
    <property type="match status" value="1"/>
</dbReference>
<dbReference type="InterPro" id="IPR039424">
    <property type="entry name" value="SBP_5"/>
</dbReference>
<dbReference type="NCBIfam" id="NF045468">
    <property type="entry name" value="Opp5A_nikA"/>
    <property type="match status" value="1"/>
</dbReference>
<organism evidence="5 6">
    <name type="scientific">Tumebacillus lacus</name>
    <dbReference type="NCBI Taxonomy" id="2995335"/>
    <lineage>
        <taxon>Bacteria</taxon>
        <taxon>Bacillati</taxon>
        <taxon>Bacillota</taxon>
        <taxon>Bacilli</taxon>
        <taxon>Bacillales</taxon>
        <taxon>Alicyclobacillaceae</taxon>
        <taxon>Tumebacillus</taxon>
    </lineage>
</organism>
<dbReference type="PIRSF" id="PIRSF002741">
    <property type="entry name" value="MppA"/>
    <property type="match status" value="1"/>
</dbReference>
<dbReference type="InterPro" id="IPR050035">
    <property type="entry name" value="NikA"/>
</dbReference>